<dbReference type="AlphaFoldDB" id="A0AB35INB4"/>
<accession>A0AB35INB4</accession>
<dbReference type="EMBL" id="JAQLKE010000026">
    <property type="protein sequence ID" value="MDB7084879.1"/>
    <property type="molecule type" value="Genomic_DNA"/>
</dbReference>
<name>A0AB35INB4_9FIRM</name>
<comment type="caution">
    <text evidence="1">The sequence shown here is derived from an EMBL/GenBank/DDBJ whole genome shotgun (WGS) entry which is preliminary data.</text>
</comment>
<organism evidence="1 2">
    <name type="scientific">Thomasclavelia ramosa</name>
    <dbReference type="NCBI Taxonomy" id="1547"/>
    <lineage>
        <taxon>Bacteria</taxon>
        <taxon>Bacillati</taxon>
        <taxon>Bacillota</taxon>
        <taxon>Erysipelotrichia</taxon>
        <taxon>Erysipelotrichales</taxon>
        <taxon>Coprobacillaceae</taxon>
        <taxon>Thomasclavelia</taxon>
    </lineage>
</organism>
<proteinExistence type="predicted"/>
<dbReference type="RefSeq" id="WP_272019065.1">
    <property type="nucleotide sequence ID" value="NZ_JAQLKE010000026.1"/>
</dbReference>
<gene>
    <name evidence="1" type="ORF">PM738_13795</name>
</gene>
<sequence>MPYTFQSVRNIEKLTDSSKLYNFIESFSDYGNQFSLICGKIKALFGQPIYETESLENLFSWCILAASKEEEVYLDIYCASSGPAVGGMSDEKSRKAAKALVDYVRQAEPINYAYKAYYLDGPTALEFGIREGTPYYNETELRLSEKEFRELYARLL</sequence>
<evidence type="ECO:0000313" key="2">
    <source>
        <dbReference type="Proteomes" id="UP001211987"/>
    </source>
</evidence>
<dbReference type="Proteomes" id="UP001211987">
    <property type="component" value="Unassembled WGS sequence"/>
</dbReference>
<reference evidence="1" key="1">
    <citation type="submission" date="2023-01" db="EMBL/GenBank/DDBJ databases">
        <title>Human gut microbiome strain richness.</title>
        <authorList>
            <person name="Chen-Liaw A."/>
        </authorList>
    </citation>
    <scope>NUCLEOTIDE SEQUENCE</scope>
    <source>
        <strain evidence="1">1001217st2_G6_1001217B_191108</strain>
    </source>
</reference>
<protein>
    <recommendedName>
        <fullName evidence="3">YcaO domain-containing protein</fullName>
    </recommendedName>
</protein>
<evidence type="ECO:0008006" key="3">
    <source>
        <dbReference type="Google" id="ProtNLM"/>
    </source>
</evidence>
<evidence type="ECO:0000313" key="1">
    <source>
        <dbReference type="EMBL" id="MDB7084879.1"/>
    </source>
</evidence>